<evidence type="ECO:0000313" key="2">
    <source>
        <dbReference type="EMBL" id="SJZ81281.1"/>
    </source>
</evidence>
<keyword evidence="1" id="KW-1133">Transmembrane helix</keyword>
<keyword evidence="3" id="KW-1185">Reference proteome</keyword>
<sequence>MSRGSDVLFLRALDVAPNVEALSQLVRHLAPYRIMALDLDRDAPQKDDEGWLNATLEVLNTALLTMLPFVVLAILLNLSQNGFRLKTVSSLIIAVLMGVKIYKRISRSEVSRQRLGGGSDLTLCVSQQALEEERERLGWGCGFAVIDLSRKADPSDGEIAYLEKTKPGCTIVLLPESALVPMEVQRLGAPVVRYGEGAPDLADQLRSVLGSLAAAGSVEIGKGPRKRQVLP</sequence>
<keyword evidence="1" id="KW-0812">Transmembrane</keyword>
<evidence type="ECO:0000313" key="3">
    <source>
        <dbReference type="Proteomes" id="UP000190092"/>
    </source>
</evidence>
<organism evidence="2 3">
    <name type="scientific">Enhydrobacter aerosaccus</name>
    <dbReference type="NCBI Taxonomy" id="225324"/>
    <lineage>
        <taxon>Bacteria</taxon>
        <taxon>Pseudomonadati</taxon>
        <taxon>Pseudomonadota</taxon>
        <taxon>Alphaproteobacteria</taxon>
        <taxon>Hyphomicrobiales</taxon>
        <taxon>Enhydrobacter</taxon>
    </lineage>
</organism>
<dbReference type="Proteomes" id="UP000190092">
    <property type="component" value="Unassembled WGS sequence"/>
</dbReference>
<evidence type="ECO:0000256" key="1">
    <source>
        <dbReference type="SAM" id="Phobius"/>
    </source>
</evidence>
<gene>
    <name evidence="2" type="ORF">SAMN02745126_02389</name>
</gene>
<proteinExistence type="predicted"/>
<accession>A0A1T4NPN7</accession>
<name>A0A1T4NPN7_9HYPH</name>
<keyword evidence="1" id="KW-0472">Membrane</keyword>
<dbReference type="AlphaFoldDB" id="A0A1T4NPN7"/>
<reference evidence="3" key="1">
    <citation type="submission" date="2017-02" db="EMBL/GenBank/DDBJ databases">
        <authorList>
            <person name="Varghese N."/>
            <person name="Submissions S."/>
        </authorList>
    </citation>
    <scope>NUCLEOTIDE SEQUENCE [LARGE SCALE GENOMIC DNA]</scope>
    <source>
        <strain evidence="3">ATCC 27094</strain>
    </source>
</reference>
<dbReference type="EMBL" id="FUWJ01000002">
    <property type="protein sequence ID" value="SJZ81281.1"/>
    <property type="molecule type" value="Genomic_DNA"/>
</dbReference>
<protein>
    <submittedName>
        <fullName evidence="2">Uncharacterized protein</fullName>
    </submittedName>
</protein>
<feature type="transmembrane region" description="Helical" evidence="1">
    <location>
        <begin position="58"/>
        <end position="78"/>
    </location>
</feature>